<protein>
    <recommendedName>
        <fullName evidence="4">MSHA biogenesis protein MshJ</fullName>
    </recommendedName>
</protein>
<evidence type="ECO:0000313" key="2">
    <source>
        <dbReference type="EMBL" id="VVO34672.1"/>
    </source>
</evidence>
<dbReference type="RefSeq" id="WP_150806550.1">
    <property type="nucleotide sequence ID" value="NZ_CABVHY010000033.1"/>
</dbReference>
<evidence type="ECO:0000313" key="3">
    <source>
        <dbReference type="Proteomes" id="UP000379480"/>
    </source>
</evidence>
<proteinExistence type="predicted"/>
<dbReference type="EMBL" id="CABVHY010000033">
    <property type="protein sequence ID" value="VVO34672.1"/>
    <property type="molecule type" value="Genomic_DNA"/>
</dbReference>
<dbReference type="AlphaFoldDB" id="A0A5E7F7E6"/>
<dbReference type="Proteomes" id="UP000379480">
    <property type="component" value="Unassembled WGS sequence"/>
</dbReference>
<accession>A0A5E7F7E6</accession>
<dbReference type="OrthoDB" id="9151209at2"/>
<name>A0A5E7F7E6_PSEFL</name>
<keyword evidence="1" id="KW-0812">Transmembrane</keyword>
<organism evidence="2 3">
    <name type="scientific">Pseudomonas fluorescens</name>
    <dbReference type="NCBI Taxonomy" id="294"/>
    <lineage>
        <taxon>Bacteria</taxon>
        <taxon>Pseudomonadati</taxon>
        <taxon>Pseudomonadota</taxon>
        <taxon>Gammaproteobacteria</taxon>
        <taxon>Pseudomonadales</taxon>
        <taxon>Pseudomonadaceae</taxon>
        <taxon>Pseudomonas</taxon>
    </lineage>
</organism>
<sequence length="225" mass="24733" precursor="true">MNMDTWLRRWQALAPREQWLAYGAGLAVCGLLYVQFVGTPIAARLTSQTTEYQAVEARGLEAAATLAKLHAALEADPNIPYNRALLLASTDSAKLLEQIDHSTGQLISPNKMRAVLQDLLKAQTGLQLVSLESFTTPVELPSADLVDTTKARAPASSVVLYRHGVHLKLEGGYFELLRYLQAVQGTPWKLNWDSLDYRVGEAGAAHAQISLQLYTLSRYVGWIGV</sequence>
<feature type="transmembrane region" description="Helical" evidence="1">
    <location>
        <begin position="20"/>
        <end position="43"/>
    </location>
</feature>
<keyword evidence="1" id="KW-1133">Transmembrane helix</keyword>
<keyword evidence="1" id="KW-0472">Membrane</keyword>
<reference evidence="2 3" key="1">
    <citation type="submission" date="2019-09" db="EMBL/GenBank/DDBJ databases">
        <authorList>
            <person name="Chandra G."/>
            <person name="Truman W A."/>
        </authorList>
    </citation>
    <scope>NUCLEOTIDE SEQUENCE [LARGE SCALE GENOMIC DNA]</scope>
    <source>
        <strain evidence="2">PS723</strain>
    </source>
</reference>
<evidence type="ECO:0000256" key="1">
    <source>
        <dbReference type="SAM" id="Phobius"/>
    </source>
</evidence>
<gene>
    <name evidence="2" type="ORF">PS723_05278</name>
</gene>
<evidence type="ECO:0008006" key="4">
    <source>
        <dbReference type="Google" id="ProtNLM"/>
    </source>
</evidence>